<gene>
    <name evidence="1" type="ORF">B296_00008683</name>
</gene>
<dbReference type="EMBL" id="AMZH03002662">
    <property type="protein sequence ID" value="RRT74823.1"/>
    <property type="molecule type" value="Genomic_DNA"/>
</dbReference>
<sequence>IVTSPCVIISHHGIVGPVVTSKLPLRLSPLAGWPLVVGGASAHRRPSCGKHDRSRPPTCGLLPVAGVRPLAGGLGYSRLGHGWLVMASHPSSQRLL</sequence>
<feature type="non-terminal residue" evidence="1">
    <location>
        <position position="1"/>
    </location>
</feature>
<reference evidence="1 2" key="1">
    <citation type="journal article" date="2014" name="Agronomy (Basel)">
        <title>A Draft Genome Sequence for Ensete ventricosum, the Drought-Tolerant Tree Against Hunger.</title>
        <authorList>
            <person name="Harrison J."/>
            <person name="Moore K.A."/>
            <person name="Paszkiewicz K."/>
            <person name="Jones T."/>
            <person name="Grant M."/>
            <person name="Ambacheew D."/>
            <person name="Muzemil S."/>
            <person name="Studholme D.J."/>
        </authorList>
    </citation>
    <scope>NUCLEOTIDE SEQUENCE [LARGE SCALE GENOMIC DNA]</scope>
</reference>
<comment type="caution">
    <text evidence="1">The sequence shown here is derived from an EMBL/GenBank/DDBJ whole genome shotgun (WGS) entry which is preliminary data.</text>
</comment>
<name>A0A427AEY7_ENSVE</name>
<evidence type="ECO:0000313" key="1">
    <source>
        <dbReference type="EMBL" id="RRT74823.1"/>
    </source>
</evidence>
<dbReference type="Proteomes" id="UP000287651">
    <property type="component" value="Unassembled WGS sequence"/>
</dbReference>
<dbReference type="AlphaFoldDB" id="A0A427AEY7"/>
<proteinExistence type="predicted"/>
<organism evidence="1 2">
    <name type="scientific">Ensete ventricosum</name>
    <name type="common">Abyssinian banana</name>
    <name type="synonym">Musa ensete</name>
    <dbReference type="NCBI Taxonomy" id="4639"/>
    <lineage>
        <taxon>Eukaryota</taxon>
        <taxon>Viridiplantae</taxon>
        <taxon>Streptophyta</taxon>
        <taxon>Embryophyta</taxon>
        <taxon>Tracheophyta</taxon>
        <taxon>Spermatophyta</taxon>
        <taxon>Magnoliopsida</taxon>
        <taxon>Liliopsida</taxon>
        <taxon>Zingiberales</taxon>
        <taxon>Musaceae</taxon>
        <taxon>Ensete</taxon>
    </lineage>
</organism>
<evidence type="ECO:0000313" key="2">
    <source>
        <dbReference type="Proteomes" id="UP000287651"/>
    </source>
</evidence>
<accession>A0A427AEY7</accession>
<protein>
    <submittedName>
        <fullName evidence="1">Uncharacterized protein</fullName>
    </submittedName>
</protein>